<dbReference type="Gene3D" id="3.30.450.40">
    <property type="match status" value="1"/>
</dbReference>
<dbReference type="RefSeq" id="XP_068348871.1">
    <property type="nucleotide sequence ID" value="XM_068495430.1"/>
</dbReference>
<evidence type="ECO:0000313" key="2">
    <source>
        <dbReference type="Proteomes" id="UP000179807"/>
    </source>
</evidence>
<dbReference type="EMBL" id="MLAK01001226">
    <property type="protein sequence ID" value="OHS95734.1"/>
    <property type="molecule type" value="Genomic_DNA"/>
</dbReference>
<dbReference type="GeneID" id="94830134"/>
<evidence type="ECO:0000313" key="1">
    <source>
        <dbReference type="EMBL" id="OHS95734.1"/>
    </source>
</evidence>
<dbReference type="OrthoDB" id="10609274at2759"/>
<gene>
    <name evidence="1" type="ORF">TRFO_10388</name>
</gene>
<accession>A0A1J4J973</accession>
<proteinExistence type="predicted"/>
<name>A0A1J4J973_9EUKA</name>
<organism evidence="1 2">
    <name type="scientific">Tritrichomonas foetus</name>
    <dbReference type="NCBI Taxonomy" id="1144522"/>
    <lineage>
        <taxon>Eukaryota</taxon>
        <taxon>Metamonada</taxon>
        <taxon>Parabasalia</taxon>
        <taxon>Tritrichomonadida</taxon>
        <taxon>Tritrichomonadidae</taxon>
        <taxon>Tritrichomonas</taxon>
    </lineage>
</organism>
<comment type="caution">
    <text evidence="1">The sequence shown here is derived from an EMBL/GenBank/DDBJ whole genome shotgun (WGS) entry which is preliminary data.</text>
</comment>
<dbReference type="AlphaFoldDB" id="A0A1J4J973"/>
<keyword evidence="2" id="KW-1185">Reference proteome</keyword>
<dbReference type="Proteomes" id="UP000179807">
    <property type="component" value="Unassembled WGS sequence"/>
</dbReference>
<evidence type="ECO:0008006" key="3">
    <source>
        <dbReference type="Google" id="ProtNLM"/>
    </source>
</evidence>
<dbReference type="InterPro" id="IPR029016">
    <property type="entry name" value="GAF-like_dom_sf"/>
</dbReference>
<protein>
    <recommendedName>
        <fullName evidence="3">GAF domain-containing protein</fullName>
    </recommendedName>
</protein>
<reference evidence="1" key="1">
    <citation type="submission" date="2016-10" db="EMBL/GenBank/DDBJ databases">
        <authorList>
            <person name="Benchimol M."/>
            <person name="Almeida L.G."/>
            <person name="Vasconcelos A.T."/>
            <person name="Perreira-Neves A."/>
            <person name="Rosa I.A."/>
            <person name="Tasca T."/>
            <person name="Bogo M.R."/>
            <person name="de Souza W."/>
        </authorList>
    </citation>
    <scope>NUCLEOTIDE SEQUENCE [LARGE SCALE GENOMIC DNA]</scope>
    <source>
        <strain evidence="1">K</strain>
    </source>
</reference>
<dbReference type="SUPFAM" id="SSF55781">
    <property type="entry name" value="GAF domain-like"/>
    <property type="match status" value="1"/>
</dbReference>
<sequence length="1003" mass="114608">MNDEEEEYPRIEGGSLYIVQTETNYDDQELALQIQANANDTVDYYKKKLDSLLRKDAKLQNRLKKLHHLQHQLSLLINKNLEGKYGSAPNENPNPPKAVIPPLPPIQKGSLSEMLRTLHSVSPNELKRHISKSGIIEQLIFGDSSIFNSQLLSSVMRTPPDIQISFIEGIVDQLRECNKFYHKLIPMLSHFVLEGYLRTQLQSPNTRPSLFFSFYNKSLKSIADICGSETCQILYTTNEGQNIIYPTEKFTYIIAVEDSLSGVLLQNLKPTRIESPIQEKSFEVISEGCLFDNNHPILSIPINVGQRSTSGLVILSKPSNFSFTEEVVSKIVVEYLTPIFSLFRSIFLHVSPSHFTHLMQTIANLREDKPLFDSVKEQACELTSASFCKLFTCGSTNDYPELKVLPPEPSLVRRSYEMNTAFSYKNPRNRSDFNKEVDDEITLSKISSLLVVPVKNTPIMIVLYNATKSSEFTPIQKSLASLFTVSLPPLLNQHSMKHKIDRLKQQQDMKMKSLKTTLSSINPLVLNLNTSNFFQAVKSFLPKEISVNLFYFINQQNVLKFPDHEIIEPSKLISEIDDVEVIKSENIDYENDANGDRNIQALYVIPSFSTTKLVCLFLSTNLESFDGDGIEYYQKYARNLLLFLQSYILRYQFDEIHKRQQLIKVTTHFSLKAISSFAGTEIDCHYFEEPYPSSNNRPDLGKATAIMIETSKGIEAAITADIKLKAELPRNTLISYSAYMASNLSVKQPIVEPQAVCVSFFFDNGILDIFGCTIFKFTEWLSHISSIYSTNGFDFYERFEAVKFVNKMFTAKRWEGWFTKEEKLIIILLVLLRYIPQCWRCKVDDSLIDLIKEHAMNNPVIGLYTSVLFGAGFGLSDSLSIQKKELLLHTLNDYVIGETSTDISKTSTQVRIISFQGFKNSSESKKWLGRALILVTQFHIFAGNDEKAIEQKAKEMDEIQKKKLIYKFERVYLPMITFLSQRNEPIIQILNNIRTSIKTLHSK</sequence>
<dbReference type="VEuPathDB" id="TrichDB:TRFO_10388"/>